<accession>A0ABQ7R7P5</accession>
<feature type="region of interest" description="Disordered" evidence="5">
    <location>
        <begin position="296"/>
        <end position="322"/>
    </location>
</feature>
<dbReference type="InterPro" id="IPR018731">
    <property type="entry name" value="Atg13_N"/>
</dbReference>
<dbReference type="EMBL" id="JAHIBW010000001">
    <property type="protein sequence ID" value="KAG7313322.1"/>
    <property type="molecule type" value="Genomic_DNA"/>
</dbReference>
<evidence type="ECO:0000256" key="5">
    <source>
        <dbReference type="SAM" id="MobiDB-lite"/>
    </source>
</evidence>
<organism evidence="7 8">
    <name type="scientific">Plutella xylostella</name>
    <name type="common">Diamondback moth</name>
    <name type="synonym">Plutella maculipennis</name>
    <dbReference type="NCBI Taxonomy" id="51655"/>
    <lineage>
        <taxon>Eukaryota</taxon>
        <taxon>Metazoa</taxon>
        <taxon>Ecdysozoa</taxon>
        <taxon>Arthropoda</taxon>
        <taxon>Hexapoda</taxon>
        <taxon>Insecta</taxon>
        <taxon>Pterygota</taxon>
        <taxon>Neoptera</taxon>
        <taxon>Endopterygota</taxon>
        <taxon>Lepidoptera</taxon>
        <taxon>Glossata</taxon>
        <taxon>Ditrysia</taxon>
        <taxon>Yponomeutoidea</taxon>
        <taxon>Plutellidae</taxon>
        <taxon>Plutella</taxon>
    </lineage>
</organism>
<comment type="subcellular location">
    <subcellularLocation>
        <location evidence="1">Preautophagosomal structure</location>
    </subcellularLocation>
</comment>
<dbReference type="InterPro" id="IPR036570">
    <property type="entry name" value="HORMA_dom_sf"/>
</dbReference>
<dbReference type="Proteomes" id="UP000823941">
    <property type="component" value="Chromosome 1"/>
</dbReference>
<comment type="similarity">
    <text evidence="2 4">Belongs to the ATG13 family. Metazoan subfamily.</text>
</comment>
<gene>
    <name evidence="7" type="ORF">JYU34_000433</name>
</gene>
<sequence length="421" mass="47087">MSSDNISAHDRASLEKFSKFFTLKVAQIVVQSRQGKKIVQSNKDEPILPEDSQMSPPPQAQLGVDSFNLAIPEVPEVTIDTKRVLNGEVVAALSQVFIVEISLTTSDGDEMILELWTIKMDPECDPAMNSLSTIYYRMGIMLKSTLTISRIVPAYKISRCQSSESYKISYRIYSGQPDTDLLGEGFRSIRVSELGTPCGTIQIALNYRTVMTLSPSKKPKTESIMVKSDHFPYDSPKKDPHEKRVIDLNKPLTAGAFVDTERIRELHDTLSQQLPPEPPMSWILDEKEKMDMQKKQRSISESQAAAKADAQVTSSSVPNASHSKAIEVPTKNRYYSESQKYSKMMEFPFADGSPITELANFYQECLHARSQSDEWCDIVEEQSASSDSDALSRQLKIFEDAVPEFDSMVASMFSNSENGEG</sequence>
<proteinExistence type="inferred from homology"/>
<dbReference type="PANTHER" id="PTHR13430">
    <property type="match status" value="1"/>
</dbReference>
<name>A0ABQ7R7P5_PLUXY</name>
<dbReference type="Pfam" id="PF10033">
    <property type="entry name" value="ATG13"/>
    <property type="match status" value="1"/>
</dbReference>
<evidence type="ECO:0000259" key="6">
    <source>
        <dbReference type="Pfam" id="PF10033"/>
    </source>
</evidence>
<feature type="domain" description="Autophagy-related protein 13 N-terminal" evidence="6">
    <location>
        <begin position="72"/>
        <end position="208"/>
    </location>
</feature>
<protein>
    <recommendedName>
        <fullName evidence="4">Autophagy-related protein 13</fullName>
    </recommendedName>
</protein>
<keyword evidence="8" id="KW-1185">Reference proteome</keyword>
<keyword evidence="3 4" id="KW-0072">Autophagy</keyword>
<comment type="caution">
    <text evidence="7">The sequence shown here is derived from an EMBL/GenBank/DDBJ whole genome shotgun (WGS) entry which is preliminary data.</text>
</comment>
<dbReference type="InterPro" id="IPR040182">
    <property type="entry name" value="ATG13"/>
</dbReference>
<dbReference type="PANTHER" id="PTHR13430:SF4">
    <property type="entry name" value="AUTOPHAGY-RELATED PROTEIN 13"/>
    <property type="match status" value="1"/>
</dbReference>
<evidence type="ECO:0000256" key="2">
    <source>
        <dbReference type="ARBA" id="ARBA00007341"/>
    </source>
</evidence>
<feature type="compositionally biased region" description="Polar residues" evidence="5">
    <location>
        <begin position="311"/>
        <end position="322"/>
    </location>
</feature>
<dbReference type="Gene3D" id="3.30.900.10">
    <property type="entry name" value="HORMA domain"/>
    <property type="match status" value="1"/>
</dbReference>
<evidence type="ECO:0000256" key="4">
    <source>
        <dbReference type="RuleBase" id="RU361214"/>
    </source>
</evidence>
<reference evidence="7 8" key="1">
    <citation type="submission" date="2021-06" db="EMBL/GenBank/DDBJ databases">
        <title>A haploid diamondback moth (Plutella xylostella L.) genome assembly resolves 31 chromosomes and identifies a diamide resistance mutation.</title>
        <authorList>
            <person name="Ward C.M."/>
            <person name="Perry K.D."/>
            <person name="Baker G."/>
            <person name="Powis K."/>
            <person name="Heckel D.G."/>
            <person name="Baxter S.W."/>
        </authorList>
    </citation>
    <scope>NUCLEOTIDE SEQUENCE [LARGE SCALE GENOMIC DNA]</scope>
    <source>
        <strain evidence="7 8">LV</strain>
        <tissue evidence="7">Single pupa</tissue>
    </source>
</reference>
<evidence type="ECO:0000313" key="8">
    <source>
        <dbReference type="Proteomes" id="UP000823941"/>
    </source>
</evidence>
<evidence type="ECO:0000313" key="7">
    <source>
        <dbReference type="EMBL" id="KAG7313322.1"/>
    </source>
</evidence>
<evidence type="ECO:0000256" key="1">
    <source>
        <dbReference type="ARBA" id="ARBA00004329"/>
    </source>
</evidence>
<evidence type="ECO:0000256" key="3">
    <source>
        <dbReference type="ARBA" id="ARBA00023006"/>
    </source>
</evidence>